<reference evidence="2" key="1">
    <citation type="submission" date="2022-08" db="EMBL/GenBank/DDBJ databases">
        <authorList>
            <person name="Kallberg Y."/>
            <person name="Tangrot J."/>
            <person name="Rosling A."/>
        </authorList>
    </citation>
    <scope>NUCLEOTIDE SEQUENCE</scope>
    <source>
        <strain evidence="2">Wild A</strain>
    </source>
</reference>
<dbReference type="Proteomes" id="UP001153678">
    <property type="component" value="Unassembled WGS sequence"/>
</dbReference>
<feature type="non-terminal residue" evidence="2">
    <location>
        <position position="143"/>
    </location>
</feature>
<proteinExistence type="predicted"/>
<protein>
    <submittedName>
        <fullName evidence="2">11858_t:CDS:1</fullName>
    </submittedName>
</protein>
<accession>A0A9W4SQ96</accession>
<keyword evidence="3" id="KW-1185">Reference proteome</keyword>
<name>A0A9W4SQ96_9GLOM</name>
<feature type="coiled-coil region" evidence="1">
    <location>
        <begin position="53"/>
        <end position="104"/>
    </location>
</feature>
<sequence length="143" mass="16290">MVTTNITEQRKKKADDGNQSQLNSLLNEIGCNDLDHLRELLAGQKLTKILAELDDQRRNVQNLNFDLTKKNEELSRLSSQFKIFEEKAEVKAKQQEIIKALEEKIEEHGVMRYTPHDLGSASMIASRKSGSTALYIWTDICGK</sequence>
<dbReference type="EMBL" id="CAMKVN010001716">
    <property type="protein sequence ID" value="CAI2177693.1"/>
    <property type="molecule type" value="Genomic_DNA"/>
</dbReference>
<evidence type="ECO:0000313" key="3">
    <source>
        <dbReference type="Proteomes" id="UP001153678"/>
    </source>
</evidence>
<evidence type="ECO:0000313" key="2">
    <source>
        <dbReference type="EMBL" id="CAI2177693.1"/>
    </source>
</evidence>
<dbReference type="AlphaFoldDB" id="A0A9W4SQ96"/>
<keyword evidence="1" id="KW-0175">Coiled coil</keyword>
<evidence type="ECO:0000256" key="1">
    <source>
        <dbReference type="SAM" id="Coils"/>
    </source>
</evidence>
<comment type="caution">
    <text evidence="2">The sequence shown here is derived from an EMBL/GenBank/DDBJ whole genome shotgun (WGS) entry which is preliminary data.</text>
</comment>
<gene>
    <name evidence="2" type="ORF">FWILDA_LOCUS8213</name>
</gene>
<organism evidence="2 3">
    <name type="scientific">Funneliformis geosporum</name>
    <dbReference type="NCBI Taxonomy" id="1117311"/>
    <lineage>
        <taxon>Eukaryota</taxon>
        <taxon>Fungi</taxon>
        <taxon>Fungi incertae sedis</taxon>
        <taxon>Mucoromycota</taxon>
        <taxon>Glomeromycotina</taxon>
        <taxon>Glomeromycetes</taxon>
        <taxon>Glomerales</taxon>
        <taxon>Glomeraceae</taxon>
        <taxon>Funneliformis</taxon>
    </lineage>
</organism>